<proteinExistence type="predicted"/>
<sequence>MDQNMIRIFVCAIALIPYIVYANEQQRYFAAFSVHQNGSNAFLAQMPLMNDHIYLAYHNTSVEDSSNRAFNNEGIYLPDNVNPGLSILSYRNPYLTRRVSENTSYVESWCFALTAVFVSGKLPQGTSKGNNCSLELFYHRCLDLNGKLDFDISNRYTQCLKSLPSTLTVKDAYLFEKWARECPKPLYADKNELYNIAEACNAALDGSPSPTSVMKQRHCFFHDILTMNWTPFSQIQKNVDKFKTLSMFTVTEPPKKLDAWQYQHMSKVAEIALGLPTMTSQFLKNVLQCSTDEKTKNIASFLSKHAKNLQVKYYTAAITSRNGQRKNEISFAVSFECNKEDQLPEFDFIAREDHKIPINSLILGDVDPMFQPGKPNAKIEYLNMEGEGQHRTWTVSITINVTQIKKLLGFPTTIYLKVAHMLDGNMYIDNDELNDLFNRLESEVKVTGLTTSEVDNRTGKPYGTAMIEFIKTPFVNIEDGELNSSPIIWYGYIALDTWSLTYEHLKLQYRLPMHVRYLHMNKGMTKEIADFVKSDEVLHENNADYSLVTVSEPMVFFLHTTNKPQKETGTLPPMAEQYLKFKRSTSFLNLVGAGYKPPVSKNANKMWWRRIYITKSELPNAEGPPASVCAPTKTKYPFSTRTFSAELCPGKKDGHIYMDHHTYLTLMAPIGHYKEFGTVTKVTIATTIAVAAITLLIVIKSLMDMTDVKRKTD</sequence>
<dbReference type="GeneID" id="5480412"/>
<dbReference type="KEGG" id="bbo:BBOV_III010320"/>
<feature type="transmembrane region" description="Helical" evidence="1">
    <location>
        <begin position="682"/>
        <end position="703"/>
    </location>
</feature>
<organism evidence="2 3">
    <name type="scientific">Babesia bovis</name>
    <dbReference type="NCBI Taxonomy" id="5865"/>
    <lineage>
        <taxon>Eukaryota</taxon>
        <taxon>Sar</taxon>
        <taxon>Alveolata</taxon>
        <taxon>Apicomplexa</taxon>
        <taxon>Aconoidasida</taxon>
        <taxon>Piroplasmida</taxon>
        <taxon>Babesiidae</taxon>
        <taxon>Babesia</taxon>
    </lineage>
</organism>
<reference evidence="2 3" key="1">
    <citation type="journal article" date="2007" name="PLoS Pathog.">
        <title>Genome sequence of Babesia bovis and comparative analysis of apicomplexan hemoprotozoa.</title>
        <authorList>
            <person name="Brayton K.A."/>
            <person name="Lau A.O.T."/>
            <person name="Herndon D.R."/>
            <person name="Hannick L."/>
            <person name="Kappmeyer L.S."/>
            <person name="Berens S.J."/>
            <person name="Bidwell S.L."/>
            <person name="Brown W.C."/>
            <person name="Crabtree J."/>
            <person name="Fadrosh D."/>
            <person name="Feldblum T."/>
            <person name="Forberger H.A."/>
            <person name="Haas B.J."/>
            <person name="Howell J.M."/>
            <person name="Khouri H."/>
            <person name="Koo H."/>
            <person name="Mann D.J."/>
            <person name="Norimine J."/>
            <person name="Paulsen I.T."/>
            <person name="Radune D."/>
            <person name="Ren Q."/>
            <person name="Smith R.K. Jr."/>
            <person name="Suarez C.E."/>
            <person name="White O."/>
            <person name="Wortman J.R."/>
            <person name="Knowles D.P. Jr."/>
            <person name="McElwain T.F."/>
            <person name="Nene V.M."/>
        </authorList>
    </citation>
    <scope>NUCLEOTIDE SEQUENCE [LARGE SCALE GENOMIC DNA]</scope>
    <source>
        <strain evidence="2">T2Bo</strain>
    </source>
</reference>
<dbReference type="eggNOG" id="ENOG502QXBI">
    <property type="taxonomic scope" value="Eukaryota"/>
</dbReference>
<keyword evidence="1" id="KW-0472">Membrane</keyword>
<dbReference type="RefSeq" id="XP_001612156.1">
    <property type="nucleotide sequence ID" value="XM_001612106.1"/>
</dbReference>
<dbReference type="OMA" id="TLESWCY"/>
<gene>
    <name evidence="2" type="ORF">BBOV_III010320</name>
</gene>
<dbReference type="EMBL" id="AAXT01000001">
    <property type="protein sequence ID" value="EDO08588.1"/>
    <property type="molecule type" value="Genomic_DNA"/>
</dbReference>
<dbReference type="InParanoid" id="A7APV4"/>
<keyword evidence="3" id="KW-1185">Reference proteome</keyword>
<name>A7APV4_BABBO</name>
<dbReference type="Proteomes" id="UP000002173">
    <property type="component" value="Unassembled WGS sequence"/>
</dbReference>
<comment type="caution">
    <text evidence="2">The sequence shown here is derived from an EMBL/GenBank/DDBJ whole genome shotgun (WGS) entry which is preliminary data.</text>
</comment>
<evidence type="ECO:0000256" key="1">
    <source>
        <dbReference type="SAM" id="Phobius"/>
    </source>
</evidence>
<dbReference type="UniPathway" id="UPA00196"/>
<reference evidence="3" key="2">
    <citation type="journal article" date="2020" name="Data Brief">
        <title>Transcriptome dataset of Babesia bovis life stages within vertebrate and invertebrate hosts.</title>
        <authorList>
            <person name="Ueti M.W."/>
            <person name="Johnson W.C."/>
            <person name="Kappmeyer L.S."/>
            <person name="Herndon D.R."/>
            <person name="Mousel M.R."/>
            <person name="Reif K.E."/>
            <person name="Taus N.S."/>
            <person name="Ifeonu O.O."/>
            <person name="Silva J.C."/>
            <person name="Suarez C.E."/>
            <person name="Brayton K.A."/>
        </authorList>
    </citation>
    <scope>NUCLEOTIDE SEQUENCE [LARGE SCALE GENOMIC DNA]</scope>
</reference>
<dbReference type="AlphaFoldDB" id="A7APV4"/>
<evidence type="ECO:0000313" key="2">
    <source>
        <dbReference type="EMBL" id="EDO08588.1"/>
    </source>
</evidence>
<protein>
    <submittedName>
        <fullName evidence="2">Membrane protein, putative</fullName>
    </submittedName>
</protein>
<accession>A7APV4</accession>
<reference evidence="3" key="3">
    <citation type="journal article" date="2021" name="Int. J. Parasitol.">
        <title>Comparative analysis of gene expression between Babesia bovis blood stages and kinetes allowed by improved genome annotation.</title>
        <authorList>
            <person name="Ueti M.W."/>
            <person name="Johnson W.C."/>
            <person name="Kappmeyer L.S."/>
            <person name="Herndon D.R."/>
            <person name="Mousel M.R."/>
            <person name="Reif K.E."/>
            <person name="Taus N.S."/>
            <person name="Ifeonu O.O."/>
            <person name="Silva J.C."/>
            <person name="Suarez C.E."/>
            <person name="Brayton K.A."/>
        </authorList>
    </citation>
    <scope>NUCLEOTIDE SEQUENCE [LARGE SCALE GENOMIC DNA]</scope>
</reference>
<keyword evidence="1" id="KW-1133">Transmembrane helix</keyword>
<keyword evidence="1" id="KW-0812">Transmembrane</keyword>
<dbReference type="GO" id="GO:0006506">
    <property type="term" value="P:GPI anchor biosynthetic process"/>
    <property type="evidence" value="ECO:0007669"/>
    <property type="project" value="UniProtKB-UniPathway"/>
</dbReference>
<evidence type="ECO:0000313" key="3">
    <source>
        <dbReference type="Proteomes" id="UP000002173"/>
    </source>
</evidence>
<dbReference type="VEuPathDB" id="PiroplasmaDB:BBOV_III010320"/>
<dbReference type="GO" id="GO:0016020">
    <property type="term" value="C:membrane"/>
    <property type="evidence" value="ECO:0007669"/>
    <property type="project" value="GOC"/>
</dbReference>